<dbReference type="EC" id="2.3.2.27" evidence="1"/>
<dbReference type="Pfam" id="PF18995">
    <property type="entry name" value="PRT6_C"/>
    <property type="match status" value="2"/>
</dbReference>
<feature type="domain" description="E3 ubiquitin-protein ligase UBR-like C-terminal" evidence="2">
    <location>
        <begin position="235"/>
        <end position="361"/>
    </location>
</feature>
<comment type="function">
    <text evidence="1">Ubiquitin ligase protein which is a component of the N-end rule pathway. Recognizes and binds to proteins bearing specific N-terminal residues that are destabilizing according to the N-end rule, leading to their ubiquitination and subsequent degradation.</text>
</comment>
<evidence type="ECO:0000313" key="3">
    <source>
        <dbReference type="EMBL" id="GIY86269.1"/>
    </source>
</evidence>
<comment type="catalytic activity">
    <reaction evidence="1">
        <text>S-ubiquitinyl-[E2 ubiquitin-conjugating enzyme]-L-cysteine + [acceptor protein]-L-lysine = [E2 ubiquitin-conjugating enzyme]-L-cysteine + N(6)-ubiquitinyl-[acceptor protein]-L-lysine.</text>
        <dbReference type="EC" id="2.3.2.27"/>
    </reaction>
</comment>
<dbReference type="InterPro" id="IPR013083">
    <property type="entry name" value="Znf_RING/FYVE/PHD"/>
</dbReference>
<organism evidence="3 4">
    <name type="scientific">Caerostris extrusa</name>
    <name type="common">Bark spider</name>
    <name type="synonym">Caerostris bankana</name>
    <dbReference type="NCBI Taxonomy" id="172846"/>
    <lineage>
        <taxon>Eukaryota</taxon>
        <taxon>Metazoa</taxon>
        <taxon>Ecdysozoa</taxon>
        <taxon>Arthropoda</taxon>
        <taxon>Chelicerata</taxon>
        <taxon>Arachnida</taxon>
        <taxon>Araneae</taxon>
        <taxon>Araneomorphae</taxon>
        <taxon>Entelegynae</taxon>
        <taxon>Araneoidea</taxon>
        <taxon>Araneidae</taxon>
        <taxon>Caerostris</taxon>
    </lineage>
</organism>
<dbReference type="GO" id="GO:0071596">
    <property type="term" value="P:ubiquitin-dependent protein catabolic process via the N-end rule pathway"/>
    <property type="evidence" value="ECO:0007669"/>
    <property type="project" value="UniProtKB-UniRule"/>
</dbReference>
<dbReference type="GO" id="GO:0000151">
    <property type="term" value="C:ubiquitin ligase complex"/>
    <property type="evidence" value="ECO:0007669"/>
    <property type="project" value="TreeGrafter"/>
</dbReference>
<dbReference type="InterPro" id="IPR044046">
    <property type="entry name" value="E3_ligase_UBR-like_C"/>
</dbReference>
<name>A0AAV4WX93_CAEEX</name>
<evidence type="ECO:0000259" key="2">
    <source>
        <dbReference type="Pfam" id="PF18995"/>
    </source>
</evidence>
<keyword evidence="1" id="KW-0863">Zinc-finger</keyword>
<sequence>VQRGQHFEPLKKKSCFVPLLNVLYLHSRLLSQTIDKNQQMDYAVNVWSRLTGLLPVNRNSLTSFDVEVPLILRDPIAILLQIILALPTNIDKAYFKCTSSSNRNELNQTAAQKLKGVVACLEDGDCQDLESKMKDLKIVLGFVIGRLEFSSLYVEDDEMDSTKSISSIEDACLEQHVREYCLHFLKIAALLQSHLFEENIELKNGHNFLDVVFPMQIFKNYGRTKLPYYTKWYPPSLLLLPHNYDDIFKYYHKKTCTMCHSEPKDPSLCLICGTMVCLRENCCRRVAHYEAVSHSVLCGAGTAIYLAVNSSTIIVIRGKRACLWGSVYLDSFGEEDRDLKRGKPLFLSEERYSLLQQQWINHSFDHTNKRWVWHKDNL</sequence>
<dbReference type="EMBL" id="BPLR01016770">
    <property type="protein sequence ID" value="GIY86269.1"/>
    <property type="molecule type" value="Genomic_DNA"/>
</dbReference>
<dbReference type="GO" id="GO:0008270">
    <property type="term" value="F:zinc ion binding"/>
    <property type="evidence" value="ECO:0007669"/>
    <property type="project" value="UniProtKB-UniRule"/>
</dbReference>
<reference evidence="3 4" key="1">
    <citation type="submission" date="2021-06" db="EMBL/GenBank/DDBJ databases">
        <title>Caerostris extrusa draft genome.</title>
        <authorList>
            <person name="Kono N."/>
            <person name="Arakawa K."/>
        </authorList>
    </citation>
    <scope>NUCLEOTIDE SEQUENCE [LARGE SCALE GENOMIC DNA]</scope>
</reference>
<dbReference type="Gene3D" id="3.30.40.10">
    <property type="entry name" value="Zinc/RING finger domain, C3HC4 (zinc finger)"/>
    <property type="match status" value="1"/>
</dbReference>
<keyword evidence="1" id="KW-0833">Ubl conjugation pathway</keyword>
<dbReference type="GO" id="GO:0061630">
    <property type="term" value="F:ubiquitin protein ligase activity"/>
    <property type="evidence" value="ECO:0007669"/>
    <property type="project" value="UniProtKB-UniRule"/>
</dbReference>
<dbReference type="SUPFAM" id="SSF57850">
    <property type="entry name" value="RING/U-box"/>
    <property type="match status" value="1"/>
</dbReference>
<gene>
    <name evidence="3" type="primary">Ubr3</name>
    <name evidence="3" type="ORF">CEXT_673661</name>
</gene>
<keyword evidence="4" id="KW-1185">Reference proteome</keyword>
<keyword evidence="1" id="KW-0862">Zinc</keyword>
<dbReference type="AlphaFoldDB" id="A0AAV4WX93"/>
<proteinExistence type="inferred from homology"/>
<keyword evidence="1" id="KW-0808">Transferase</keyword>
<comment type="caution">
    <text evidence="3">The sequence shown here is derived from an EMBL/GenBank/DDBJ whole genome shotgun (WGS) entry which is preliminary data.</text>
</comment>
<dbReference type="PANTHER" id="PTHR21497">
    <property type="entry name" value="UBIQUITIN LIGASE E3 ALPHA-RELATED"/>
    <property type="match status" value="1"/>
</dbReference>
<evidence type="ECO:0000313" key="4">
    <source>
        <dbReference type="Proteomes" id="UP001054945"/>
    </source>
</evidence>
<dbReference type="GO" id="GO:0016567">
    <property type="term" value="P:protein ubiquitination"/>
    <property type="evidence" value="ECO:0007669"/>
    <property type="project" value="UniProtKB-UniRule"/>
</dbReference>
<dbReference type="Proteomes" id="UP001054945">
    <property type="component" value="Unassembled WGS sequence"/>
</dbReference>
<feature type="non-terminal residue" evidence="3">
    <location>
        <position position="1"/>
    </location>
</feature>
<keyword evidence="1" id="KW-0479">Metal-binding</keyword>
<evidence type="ECO:0000256" key="1">
    <source>
        <dbReference type="RuleBase" id="RU366018"/>
    </source>
</evidence>
<comment type="pathway">
    <text evidence="1">Protein modification; protein ubiquitination.</text>
</comment>
<protein>
    <recommendedName>
        <fullName evidence="1">E3 ubiquitin-protein ligase</fullName>
        <ecNumber evidence="1">2.3.2.27</ecNumber>
    </recommendedName>
</protein>
<feature type="domain" description="E3 ubiquitin-protein ligase UBR-like C-terminal" evidence="2">
    <location>
        <begin position="13"/>
        <end position="199"/>
    </location>
</feature>
<comment type="similarity">
    <text evidence="1">Belongs to the E3 ubiquitin-protein ligase UBR1-like family.</text>
</comment>
<dbReference type="PANTHER" id="PTHR21497:SF39">
    <property type="entry name" value="E3 UBIQUITIN-PROTEIN LIGASE UBR3"/>
    <property type="match status" value="1"/>
</dbReference>
<accession>A0AAV4WX93</accession>
<dbReference type="InterPro" id="IPR039164">
    <property type="entry name" value="UBR1-like"/>
</dbReference>
<dbReference type="GO" id="GO:0005737">
    <property type="term" value="C:cytoplasm"/>
    <property type="evidence" value="ECO:0007669"/>
    <property type="project" value="TreeGrafter"/>
</dbReference>